<sequence length="202" mass="21817">MLGAPSFLILAPSAHAQATAITGNQVTTATVETIDPDTKTILLRDHTGGLVTVTIPKDAHNLPHLQPGDQINLRFFQTIAADIAKPDTPLPESTVSSAKGLVHRHPHGTLISFRRQRVRILAVNTTNHTVTFIDPDQITRTTTVHHKPMQALLSTLKVGDEVDVTTMDAVSFEVTNRTITPAVTVSEKTGQQTPAEAPHPQQ</sequence>
<evidence type="ECO:0000256" key="1">
    <source>
        <dbReference type="SAM" id="SignalP"/>
    </source>
</evidence>
<dbReference type="eggNOG" id="ENOG5033NJN">
    <property type="taxonomic scope" value="Bacteria"/>
</dbReference>
<evidence type="ECO:0008006" key="4">
    <source>
        <dbReference type="Google" id="ProtNLM"/>
    </source>
</evidence>
<dbReference type="Proteomes" id="UP000179145">
    <property type="component" value="Chromosome"/>
</dbReference>
<dbReference type="AlphaFoldDB" id="A0A1D8UX29"/>
<gene>
    <name evidence="2" type="ORF">A0U89_08355</name>
</gene>
<protein>
    <recommendedName>
        <fullName evidence="4">DUF5666 domain-containing protein</fullName>
    </recommendedName>
</protein>
<feature type="signal peptide" evidence="1">
    <location>
        <begin position="1"/>
        <end position="16"/>
    </location>
</feature>
<evidence type="ECO:0000313" key="3">
    <source>
        <dbReference type="Proteomes" id="UP000179145"/>
    </source>
</evidence>
<dbReference type="OrthoDB" id="7225924at2"/>
<organism evidence="2 3">
    <name type="scientific">Kozakia baliensis</name>
    <dbReference type="NCBI Taxonomy" id="153496"/>
    <lineage>
        <taxon>Bacteria</taxon>
        <taxon>Pseudomonadati</taxon>
        <taxon>Pseudomonadota</taxon>
        <taxon>Alphaproteobacteria</taxon>
        <taxon>Acetobacterales</taxon>
        <taxon>Acetobacteraceae</taxon>
        <taxon>Kozakia</taxon>
    </lineage>
</organism>
<reference evidence="2 3" key="1">
    <citation type="journal article" date="2016" name="Microb. Cell Fact.">
        <title>Dissection of exopolysaccharide biosynthesis in Kozakia baliensis.</title>
        <authorList>
            <person name="Brandt J.U."/>
            <person name="Jakob F."/>
            <person name="Behr J."/>
            <person name="Geissler A.J."/>
            <person name="Vogel R.F."/>
        </authorList>
    </citation>
    <scope>NUCLEOTIDE SEQUENCE [LARGE SCALE GENOMIC DNA]</scope>
    <source>
        <strain evidence="2 3">DSM 14400</strain>
    </source>
</reference>
<feature type="chain" id="PRO_5009439179" description="DUF5666 domain-containing protein" evidence="1">
    <location>
        <begin position="17"/>
        <end position="202"/>
    </location>
</feature>
<accession>A0A1D8UX29</accession>
<name>A0A1D8UX29_9PROT</name>
<evidence type="ECO:0000313" key="2">
    <source>
        <dbReference type="EMBL" id="AOX18210.1"/>
    </source>
</evidence>
<keyword evidence="3" id="KW-1185">Reference proteome</keyword>
<keyword evidence="1" id="KW-0732">Signal</keyword>
<dbReference type="EMBL" id="CP014674">
    <property type="protein sequence ID" value="AOX18210.1"/>
    <property type="molecule type" value="Genomic_DNA"/>
</dbReference>
<proteinExistence type="predicted"/>
<dbReference type="KEGG" id="kba:A0U89_08355"/>